<keyword evidence="11" id="KW-0413">Isomerase</keyword>
<keyword evidence="2" id="KW-1003">Cell membrane</keyword>
<evidence type="ECO:0000256" key="5">
    <source>
        <dbReference type="ARBA" id="ARBA00022989"/>
    </source>
</evidence>
<keyword evidence="7" id="KW-0143">Chaperone</keyword>
<evidence type="ECO:0000256" key="7">
    <source>
        <dbReference type="ARBA" id="ARBA00023186"/>
    </source>
</evidence>
<dbReference type="InterPro" id="IPR027304">
    <property type="entry name" value="Trigger_fact/SurA_dom_sf"/>
</dbReference>
<gene>
    <name evidence="13" type="ORF">I5589_12445</name>
</gene>
<name>A0ABS1AUR5_BURVI</name>
<keyword evidence="14" id="KW-1185">Reference proteome</keyword>
<dbReference type="EMBL" id="JADVKH010000022">
    <property type="protein sequence ID" value="MBJ9687887.1"/>
    <property type="molecule type" value="Genomic_DNA"/>
</dbReference>
<dbReference type="PANTHER" id="PTHR47529:SF1">
    <property type="entry name" value="PERIPLASMIC CHAPERONE PPID"/>
    <property type="match status" value="1"/>
</dbReference>
<evidence type="ECO:0000256" key="10">
    <source>
        <dbReference type="ARBA" id="ARBA00042775"/>
    </source>
</evidence>
<dbReference type="Gene3D" id="3.10.50.40">
    <property type="match status" value="1"/>
</dbReference>
<keyword evidence="11" id="KW-0697">Rotamase</keyword>
<keyword evidence="4" id="KW-0812">Transmembrane</keyword>
<dbReference type="SUPFAM" id="SSF109998">
    <property type="entry name" value="Triger factor/SurA peptide-binding domain-like"/>
    <property type="match status" value="1"/>
</dbReference>
<evidence type="ECO:0000313" key="13">
    <source>
        <dbReference type="EMBL" id="MBJ9687887.1"/>
    </source>
</evidence>
<dbReference type="Gene3D" id="1.10.4030.10">
    <property type="entry name" value="Porin chaperone SurA, peptide-binding domain"/>
    <property type="match status" value="1"/>
</dbReference>
<comment type="similarity">
    <text evidence="8">Belongs to the PpiD chaperone family.</text>
</comment>
<evidence type="ECO:0000256" key="9">
    <source>
        <dbReference type="ARBA" id="ARBA00040743"/>
    </source>
</evidence>
<evidence type="ECO:0000256" key="11">
    <source>
        <dbReference type="PROSITE-ProRule" id="PRU00278"/>
    </source>
</evidence>
<sequence length="646" mass="69288">MLDFFRNHQRLMMALLLLIVLPGLGFVGIQGFRGFFDDSANVAAVNGHKITRVEFDGAFRQQIDQARQALGGQFDIKMFDTPEHRKQVLDGLIQQRVLADETQRLHLTASDNAVRDALMSDPMIASLKKPDGTIDVQRYAQLLSFQGMTPEQYQERVRYSLALQQIPASIVSSAFTPKGPAQRLSELAAQQREVQALVLKSSDFAAKVQPTDAQLTAYYDAHKQSFATPETATIQYLVYSPAAAAAAASAQPTDADIKKFYDDNPTHFRSEAQVRISHIFIAAASNASAADKAAAKAKAEQLLADVKAHPDQFAQIAQKSSQDAPSAAKGGDLGFITRGSTAGGKAFDDAAFALKQGEVSGVVESDLGFHILKATEVKPSVVKPFADVKDQIAVDLKQQYAAKAFTDNAEGFTSTVYEKAKSLQPAADKYKLTIQTATVTPTPNPQLPPTSPLNNPKFLAAVFASDSVKSRNNTQAVDVGNNTLISAHVVDYKPAAVPALDAIKDVVRQKVVAEQAAELARKDGAAKLAELQKSKSTDGFTPAQKVSRTQSQGLTPAALSAVYKVDSKTLPAYVGVDLGADGYAIYRVNAVIPGTAVDPQQLAAAQQQMAQVEAQSEGEAYLAALRDRSKVKLYGTTQSPSQDSGN</sequence>
<dbReference type="Pfam" id="PF00639">
    <property type="entry name" value="Rotamase"/>
    <property type="match status" value="1"/>
</dbReference>
<evidence type="ECO:0000256" key="4">
    <source>
        <dbReference type="ARBA" id="ARBA00022692"/>
    </source>
</evidence>
<reference evidence="13 14" key="1">
    <citation type="submission" date="2020-11" db="EMBL/GenBank/DDBJ databases">
        <title>Enhanced detection system for hospital associated transmission using whole genome sequencing surveillance.</title>
        <authorList>
            <person name="Harrison L.H."/>
            <person name="Van Tyne D."/>
            <person name="Marsh J.W."/>
            <person name="Griffith M.P."/>
            <person name="Snyder D.J."/>
            <person name="Cooper V.S."/>
            <person name="Mustapha M."/>
        </authorList>
    </citation>
    <scope>NUCLEOTIDE SEQUENCE [LARGE SCALE GENOMIC DNA]</scope>
    <source>
        <strain evidence="13 14">BC00020</strain>
    </source>
</reference>
<proteinExistence type="inferred from homology"/>
<evidence type="ECO:0000256" key="1">
    <source>
        <dbReference type="ARBA" id="ARBA00004382"/>
    </source>
</evidence>
<dbReference type="InterPro" id="IPR052029">
    <property type="entry name" value="PpiD_chaperone"/>
</dbReference>
<dbReference type="Pfam" id="PF13624">
    <property type="entry name" value="SurA_N_3"/>
    <property type="match status" value="1"/>
</dbReference>
<evidence type="ECO:0000256" key="3">
    <source>
        <dbReference type="ARBA" id="ARBA00022519"/>
    </source>
</evidence>
<evidence type="ECO:0000256" key="6">
    <source>
        <dbReference type="ARBA" id="ARBA00023136"/>
    </source>
</evidence>
<keyword evidence="5" id="KW-1133">Transmembrane helix</keyword>
<dbReference type="PANTHER" id="PTHR47529">
    <property type="entry name" value="PEPTIDYL-PROLYL CIS-TRANS ISOMERASE D"/>
    <property type="match status" value="1"/>
</dbReference>
<dbReference type="PROSITE" id="PS50198">
    <property type="entry name" value="PPIC_PPIASE_2"/>
    <property type="match status" value="1"/>
</dbReference>
<comment type="caution">
    <text evidence="13">The sequence shown here is derived from an EMBL/GenBank/DDBJ whole genome shotgun (WGS) entry which is preliminary data.</text>
</comment>
<dbReference type="Proteomes" id="UP000808215">
    <property type="component" value="Unassembled WGS sequence"/>
</dbReference>
<keyword evidence="6" id="KW-0472">Membrane</keyword>
<dbReference type="InterPro" id="IPR000297">
    <property type="entry name" value="PPIase_PpiC"/>
</dbReference>
<dbReference type="InterPro" id="IPR046357">
    <property type="entry name" value="PPIase_dom_sf"/>
</dbReference>
<keyword evidence="3" id="KW-0997">Cell inner membrane</keyword>
<evidence type="ECO:0000256" key="2">
    <source>
        <dbReference type="ARBA" id="ARBA00022475"/>
    </source>
</evidence>
<feature type="domain" description="PpiC" evidence="12">
    <location>
        <begin position="271"/>
        <end position="376"/>
    </location>
</feature>
<dbReference type="SUPFAM" id="SSF54534">
    <property type="entry name" value="FKBP-like"/>
    <property type="match status" value="1"/>
</dbReference>
<dbReference type="RefSeq" id="WP_200091405.1">
    <property type="nucleotide sequence ID" value="NZ_JADVKH010000022.1"/>
</dbReference>
<evidence type="ECO:0000259" key="12">
    <source>
        <dbReference type="PROSITE" id="PS50198"/>
    </source>
</evidence>
<organism evidence="13 14">
    <name type="scientific">Burkholderia vietnamiensis</name>
    <dbReference type="NCBI Taxonomy" id="60552"/>
    <lineage>
        <taxon>Bacteria</taxon>
        <taxon>Pseudomonadati</taxon>
        <taxon>Pseudomonadota</taxon>
        <taxon>Betaproteobacteria</taxon>
        <taxon>Burkholderiales</taxon>
        <taxon>Burkholderiaceae</taxon>
        <taxon>Burkholderia</taxon>
        <taxon>Burkholderia cepacia complex</taxon>
    </lineage>
</organism>
<evidence type="ECO:0000256" key="8">
    <source>
        <dbReference type="ARBA" id="ARBA00038408"/>
    </source>
</evidence>
<evidence type="ECO:0000313" key="14">
    <source>
        <dbReference type="Proteomes" id="UP000808215"/>
    </source>
</evidence>
<accession>A0ABS1AUR5</accession>
<protein>
    <recommendedName>
        <fullName evidence="9">Periplasmic chaperone PpiD</fullName>
    </recommendedName>
    <alternativeName>
        <fullName evidence="10">Periplasmic folding chaperone</fullName>
    </alternativeName>
</protein>
<dbReference type="Pfam" id="PF13145">
    <property type="entry name" value="Rotamase_2"/>
    <property type="match status" value="1"/>
</dbReference>
<comment type="subcellular location">
    <subcellularLocation>
        <location evidence="1">Cell inner membrane</location>
        <topology evidence="1">Single-pass type II membrane protein</topology>
        <orientation evidence="1">Periplasmic side</orientation>
    </subcellularLocation>
</comment>